<sequence length="108" mass="11746">MNADTKQATAGTVPLQAGKVRVNLLEEDKPQETTFQAQLTGANIGLSSKNWRRTTHANPAPPPLLTTMSTMALLISKLKDQQTTTMLAGNMTRPAICLKQIWMTNPAL</sequence>
<dbReference type="EMBL" id="PGCJ01000113">
    <property type="protein sequence ID" value="PLW47117.1"/>
    <property type="molecule type" value="Genomic_DNA"/>
</dbReference>
<reference evidence="1 2" key="1">
    <citation type="submission" date="2017-11" db="EMBL/GenBank/DDBJ databases">
        <title>De novo assembly and phasing of dikaryotic genomes from two isolates of Puccinia coronata f. sp. avenae, the causal agent of oat crown rust.</title>
        <authorList>
            <person name="Miller M.E."/>
            <person name="Zhang Y."/>
            <person name="Omidvar V."/>
            <person name="Sperschneider J."/>
            <person name="Schwessinger B."/>
            <person name="Raley C."/>
            <person name="Palmer J.M."/>
            <person name="Garnica D."/>
            <person name="Upadhyaya N."/>
            <person name="Rathjen J."/>
            <person name="Taylor J.M."/>
            <person name="Park R.F."/>
            <person name="Dodds P.N."/>
            <person name="Hirsch C.D."/>
            <person name="Kianian S.F."/>
            <person name="Figueroa M."/>
        </authorList>
    </citation>
    <scope>NUCLEOTIDE SEQUENCE [LARGE SCALE GENOMIC DNA]</scope>
    <source>
        <strain evidence="1">12NC29</strain>
    </source>
</reference>
<comment type="caution">
    <text evidence="1">The sequence shown here is derived from an EMBL/GenBank/DDBJ whole genome shotgun (WGS) entry which is preliminary data.</text>
</comment>
<name>A0A2N5VAS3_9BASI</name>
<evidence type="ECO:0000313" key="2">
    <source>
        <dbReference type="Proteomes" id="UP000235388"/>
    </source>
</evidence>
<keyword evidence="2" id="KW-1185">Reference proteome</keyword>
<gene>
    <name evidence="1" type="ORF">PCANC_09683</name>
</gene>
<protein>
    <submittedName>
        <fullName evidence="1">Uncharacterized protein</fullName>
    </submittedName>
</protein>
<dbReference type="AlphaFoldDB" id="A0A2N5VAS3"/>
<organism evidence="1 2">
    <name type="scientific">Puccinia coronata f. sp. avenae</name>
    <dbReference type="NCBI Taxonomy" id="200324"/>
    <lineage>
        <taxon>Eukaryota</taxon>
        <taxon>Fungi</taxon>
        <taxon>Dikarya</taxon>
        <taxon>Basidiomycota</taxon>
        <taxon>Pucciniomycotina</taxon>
        <taxon>Pucciniomycetes</taxon>
        <taxon>Pucciniales</taxon>
        <taxon>Pucciniaceae</taxon>
        <taxon>Puccinia</taxon>
    </lineage>
</organism>
<proteinExistence type="predicted"/>
<accession>A0A2N5VAS3</accession>
<dbReference type="Proteomes" id="UP000235388">
    <property type="component" value="Unassembled WGS sequence"/>
</dbReference>
<evidence type="ECO:0000313" key="1">
    <source>
        <dbReference type="EMBL" id="PLW47117.1"/>
    </source>
</evidence>